<organism evidence="1 2">
    <name type="scientific">Clonostachys chloroleuca</name>
    <dbReference type="NCBI Taxonomy" id="1926264"/>
    <lineage>
        <taxon>Eukaryota</taxon>
        <taxon>Fungi</taxon>
        <taxon>Dikarya</taxon>
        <taxon>Ascomycota</taxon>
        <taxon>Pezizomycotina</taxon>
        <taxon>Sordariomycetes</taxon>
        <taxon>Hypocreomycetidae</taxon>
        <taxon>Hypocreales</taxon>
        <taxon>Bionectriaceae</taxon>
        <taxon>Clonostachys</taxon>
    </lineage>
</organism>
<name>A0AA35LWY7_9HYPO</name>
<reference evidence="1" key="1">
    <citation type="submission" date="2023-01" db="EMBL/GenBank/DDBJ databases">
        <authorList>
            <person name="Piombo E."/>
        </authorList>
    </citation>
    <scope>NUCLEOTIDE SEQUENCE</scope>
</reference>
<evidence type="ECO:0000313" key="2">
    <source>
        <dbReference type="Proteomes" id="UP001160390"/>
    </source>
</evidence>
<sequence>MASSQVEPEQPRLYLPILVLHPICEFLCDHCEPQQLRDGTHSAAACRQGKMALKNLCQVSKTLRFVAEPVLYHYWKGTFAPNTRGADMFRRSSMRFLSRLHARPTYGDTDRARDEYSYGPYFPFETDLEYEIDPILAGKGLSRIKRIAASAGIKCSSSDFSAQNFAESIAQIMLAMAADKIEINALPNLLSKISKLELDLAPRRCICVDCSHYDTDIDDAWFERRAEKLLIGATASHLKSLICTSGCLKEDFDMPQLDSLRVDIRHSWPNEEAFLNKMKSLRRLDFQSSCPQSFRFPLKSSTTSEELSIGFGREAWQPDAFEGLQFDEPIEFVIPELDHFANLKWLSIHVEAICSIEEFEDDEAEDEIETFIFSLPDCLEILHINMTDERGDPEAIFESILVVSSARKIQELEGNPVVQ</sequence>
<dbReference type="Proteomes" id="UP001160390">
    <property type="component" value="Unassembled WGS sequence"/>
</dbReference>
<comment type="caution">
    <text evidence="1">The sequence shown here is derived from an EMBL/GenBank/DDBJ whole genome shotgun (WGS) entry which is preliminary data.</text>
</comment>
<accession>A0AA35LWY7</accession>
<gene>
    <name evidence="1" type="ORF">CCHLO57077_00004686</name>
</gene>
<dbReference type="EMBL" id="CABFNP030000754">
    <property type="protein sequence ID" value="CAI6083884.1"/>
    <property type="molecule type" value="Genomic_DNA"/>
</dbReference>
<evidence type="ECO:0000313" key="1">
    <source>
        <dbReference type="EMBL" id="CAI6083884.1"/>
    </source>
</evidence>
<dbReference type="AlphaFoldDB" id="A0AA35LWY7"/>
<proteinExistence type="predicted"/>
<keyword evidence="2" id="KW-1185">Reference proteome</keyword>
<protein>
    <submittedName>
        <fullName evidence="1">Uncharacterized protein</fullName>
    </submittedName>
</protein>